<feature type="compositionally biased region" description="Acidic residues" evidence="5">
    <location>
        <begin position="818"/>
        <end position="836"/>
    </location>
</feature>
<name>A0A8T2JTY6_9PIPI</name>
<evidence type="ECO:0000313" key="8">
    <source>
        <dbReference type="EMBL" id="KAG8447368.1"/>
    </source>
</evidence>
<feature type="compositionally biased region" description="Basic and acidic residues" evidence="5">
    <location>
        <begin position="74"/>
        <end position="83"/>
    </location>
</feature>
<feature type="domain" description="Phostensin/Taperin PP1-binding" evidence="6">
    <location>
        <begin position="698"/>
        <end position="819"/>
    </location>
</feature>
<dbReference type="Proteomes" id="UP000812440">
    <property type="component" value="Chromosome 8_10"/>
</dbReference>
<feature type="region of interest" description="Disordered" evidence="5">
    <location>
        <begin position="285"/>
        <end position="318"/>
    </location>
</feature>
<dbReference type="OrthoDB" id="9945184at2759"/>
<feature type="compositionally biased region" description="Low complexity" evidence="5">
    <location>
        <begin position="149"/>
        <end position="167"/>
    </location>
</feature>
<protein>
    <recommendedName>
        <fullName evidence="10">Taperin</fullName>
    </recommendedName>
</protein>
<sequence>MSVAARTKAWARSEPHPGNMPAWKREVLERKRAKKQGVQPEPPNSSPNTRGPDTSPHLVLRDSLGPLNQNPFIRLEKERRRDRVSPPGLLELNVPGIRTIRADNIIIIESDPDYFQGAQGPLNDPLEELMSRRGGKVAEIRANEVVIYQPSPSSQEPRPSSQEPSSTQEHRDILEEAGRVSRLLEKFDRGSSRPPRSRSWDNILDRGFVPSKNLDRNKAPALPNPVIAHKNSQVPVKKAPKRSGELSPLSTSFLDEESRRFPLNDPSWLPSKPPPVLSLPEVGQLYKRPSSPTTPLGTSPTLLSSPVGPLSPSYETSTDDKTVLPVVASFRERFEAGTMSNNLPLSKFVGNPKATSQKRVKHSKTVEEHSKEIPVLTNGHMDHLDGHSRPVSVQDLLTKTKQNRSASTDSVIEQWGQVPSSASVSTNDNLKNENSRRPNSEADLFKPKSPTKSSATKSDMTLPFHFKPVFNSATPNQLNMVSSSTSSNNSFEIRPAQKPDLSNIPEDDVKAKALANIRMQSKNSFVFIPKKMHAASESDQGTQVQKNLVEKPNFTSSLSNGPKLDYIHFPQENGISSYGLPISQKLYGGKGNDAEKIEEEDNSVSPQASVVHSLQDFDWKSGLLPSHASTECHSFTDKGAELEYLSSVHQDDVVDFENKPDIPITNIDDIVNSEERIGSNEPQAAMEDTGSDLPSYHPHASLSSVCNRAGNTFTIVPKRKPLTEQEAFRTRMAIEEEEEDESGSKRKLANGIETPYSEIGAALKKRYPTADEIKVVGGYLSLSKSCLSKNGSTRKKLKITFDERNIQRIFEYPSESSLVDEEGDEGSGTESEEDERPLDRLFPRVKFASATILDNSVRANATNSGLSNYTPKSSVRFKAWTEDEPSDVNQVSQHRKSLPEDLVSPDDSSKLALYF</sequence>
<dbReference type="PANTHER" id="PTHR21685">
    <property type="entry name" value="TON-B BOX DOMAIN"/>
    <property type="match status" value="1"/>
</dbReference>
<evidence type="ECO:0000256" key="1">
    <source>
        <dbReference type="ARBA" id="ARBA00004496"/>
    </source>
</evidence>
<feature type="region of interest" description="Disordered" evidence="5">
    <location>
        <begin position="1"/>
        <end position="83"/>
    </location>
</feature>
<dbReference type="InterPro" id="IPR025903">
    <property type="entry name" value="Phostensin/Taperin_N_dom"/>
</dbReference>
<keyword evidence="2" id="KW-0963">Cytoplasm</keyword>
<feature type="region of interest" description="Disordered" evidence="5">
    <location>
        <begin position="347"/>
        <end position="368"/>
    </location>
</feature>
<dbReference type="AlphaFoldDB" id="A0A8T2JTY6"/>
<feature type="region of interest" description="Disordered" evidence="5">
    <location>
        <begin position="184"/>
        <end position="251"/>
    </location>
</feature>
<dbReference type="GO" id="GO:0005737">
    <property type="term" value="C:cytoplasm"/>
    <property type="evidence" value="ECO:0007669"/>
    <property type="project" value="UniProtKB-SubCell"/>
</dbReference>
<comment type="caution">
    <text evidence="8">The sequence shown here is derived from an EMBL/GenBank/DDBJ whole genome shotgun (WGS) entry which is preliminary data.</text>
</comment>
<dbReference type="Pfam" id="PF13914">
    <property type="entry name" value="Phostensin"/>
    <property type="match status" value="1"/>
</dbReference>
<evidence type="ECO:0000256" key="4">
    <source>
        <dbReference type="ARBA" id="ARBA00023203"/>
    </source>
</evidence>
<feature type="region of interest" description="Disordered" evidence="5">
    <location>
        <begin position="881"/>
        <end position="915"/>
    </location>
</feature>
<dbReference type="GO" id="GO:0003779">
    <property type="term" value="F:actin binding"/>
    <property type="evidence" value="ECO:0007669"/>
    <property type="project" value="UniProtKB-KW"/>
</dbReference>
<keyword evidence="9" id="KW-1185">Reference proteome</keyword>
<feature type="region of interest" description="Disordered" evidence="5">
    <location>
        <begin position="812"/>
        <end position="840"/>
    </location>
</feature>
<evidence type="ECO:0000259" key="7">
    <source>
        <dbReference type="Pfam" id="PF13916"/>
    </source>
</evidence>
<dbReference type="EMBL" id="JAACNH010000003">
    <property type="protein sequence ID" value="KAG8447368.1"/>
    <property type="molecule type" value="Genomic_DNA"/>
</dbReference>
<feature type="region of interest" description="Disordered" evidence="5">
    <location>
        <begin position="477"/>
        <end position="504"/>
    </location>
</feature>
<accession>A0A8T2JTY6</accession>
<dbReference type="Pfam" id="PF13916">
    <property type="entry name" value="Phostensin_N"/>
    <property type="match status" value="1"/>
</dbReference>
<comment type="subcellular location">
    <subcellularLocation>
        <location evidence="1">Cytoplasm</location>
    </subcellularLocation>
</comment>
<feature type="region of interest" description="Disordered" evidence="5">
    <location>
        <begin position="400"/>
        <end position="459"/>
    </location>
</feature>
<gene>
    <name evidence="8" type="ORF">GDO86_014728</name>
</gene>
<feature type="region of interest" description="Disordered" evidence="5">
    <location>
        <begin position="680"/>
        <end position="699"/>
    </location>
</feature>
<proteinExistence type="predicted"/>
<feature type="region of interest" description="Disordered" evidence="5">
    <location>
        <begin position="148"/>
        <end position="170"/>
    </location>
</feature>
<feature type="compositionally biased region" description="Low complexity" evidence="5">
    <location>
        <begin position="447"/>
        <end position="458"/>
    </location>
</feature>
<dbReference type="GO" id="GO:0019902">
    <property type="term" value="F:phosphatase binding"/>
    <property type="evidence" value="ECO:0007669"/>
    <property type="project" value="InterPro"/>
</dbReference>
<feature type="compositionally biased region" description="Polar residues" evidence="5">
    <location>
        <begin position="400"/>
        <end position="429"/>
    </location>
</feature>
<feature type="compositionally biased region" description="Basic and acidic residues" evidence="5">
    <location>
        <begin position="430"/>
        <end position="446"/>
    </location>
</feature>
<organism evidence="8 9">
    <name type="scientific">Hymenochirus boettgeri</name>
    <name type="common">Congo dwarf clawed frog</name>
    <dbReference type="NCBI Taxonomy" id="247094"/>
    <lineage>
        <taxon>Eukaryota</taxon>
        <taxon>Metazoa</taxon>
        <taxon>Chordata</taxon>
        <taxon>Craniata</taxon>
        <taxon>Vertebrata</taxon>
        <taxon>Euteleostomi</taxon>
        <taxon>Amphibia</taxon>
        <taxon>Batrachia</taxon>
        <taxon>Anura</taxon>
        <taxon>Pipoidea</taxon>
        <taxon>Pipidae</taxon>
        <taxon>Pipinae</taxon>
        <taxon>Hymenochirus</taxon>
    </lineage>
</organism>
<dbReference type="PANTHER" id="PTHR21685:SF1">
    <property type="entry name" value="TAPERIN"/>
    <property type="match status" value="1"/>
</dbReference>
<evidence type="ECO:0008006" key="10">
    <source>
        <dbReference type="Google" id="ProtNLM"/>
    </source>
</evidence>
<keyword evidence="3" id="KW-0597">Phosphoprotein</keyword>
<evidence type="ECO:0000313" key="9">
    <source>
        <dbReference type="Proteomes" id="UP000812440"/>
    </source>
</evidence>
<evidence type="ECO:0000256" key="5">
    <source>
        <dbReference type="SAM" id="MobiDB-lite"/>
    </source>
</evidence>
<keyword evidence="4" id="KW-0009">Actin-binding</keyword>
<feature type="domain" description="Phostensin/Taperin N-terminal" evidence="7">
    <location>
        <begin position="19"/>
        <end position="83"/>
    </location>
</feature>
<evidence type="ECO:0000256" key="3">
    <source>
        <dbReference type="ARBA" id="ARBA00022553"/>
    </source>
</evidence>
<evidence type="ECO:0000256" key="2">
    <source>
        <dbReference type="ARBA" id="ARBA00022490"/>
    </source>
</evidence>
<dbReference type="InterPro" id="IPR025907">
    <property type="entry name" value="Phostensin/Taperin_PP1-bd_dom"/>
</dbReference>
<dbReference type="InterPro" id="IPR026671">
    <property type="entry name" value="PPP1R18/Tprn"/>
</dbReference>
<reference evidence="8" key="1">
    <citation type="thesis" date="2020" institute="ProQuest LLC" country="789 East Eisenhower Parkway, Ann Arbor, MI, USA">
        <title>Comparative Genomics and Chromosome Evolution.</title>
        <authorList>
            <person name="Mudd A.B."/>
        </authorList>
    </citation>
    <scope>NUCLEOTIDE SEQUENCE</scope>
    <source>
        <strain evidence="8">Female2</strain>
        <tissue evidence="8">Blood</tissue>
    </source>
</reference>
<evidence type="ECO:0000259" key="6">
    <source>
        <dbReference type="Pfam" id="PF13914"/>
    </source>
</evidence>
<feature type="compositionally biased region" description="Low complexity" evidence="5">
    <location>
        <begin position="289"/>
        <end position="313"/>
    </location>
</feature>